<dbReference type="GO" id="GO:0005737">
    <property type="term" value="C:cytoplasm"/>
    <property type="evidence" value="ECO:0007669"/>
    <property type="project" value="UniProtKB-SubCell"/>
</dbReference>
<name>F0W3N7_9STRA</name>
<dbReference type="SUPFAM" id="SSF47473">
    <property type="entry name" value="EF-hand"/>
    <property type="match status" value="1"/>
</dbReference>
<evidence type="ECO:0000256" key="1">
    <source>
        <dbReference type="ARBA" id="ARBA00004496"/>
    </source>
</evidence>
<gene>
    <name evidence="4" type="primary">AlNc14C13G1597</name>
    <name evidence="4" type="ORF">ALNC14_018230</name>
</gene>
<keyword evidence="2" id="KW-0963">Cytoplasm</keyword>
<dbReference type="GO" id="GO:0035303">
    <property type="term" value="P:regulation of dephosphorylation"/>
    <property type="evidence" value="ECO:0007669"/>
    <property type="project" value="InterPro"/>
</dbReference>
<evidence type="ECO:0000256" key="3">
    <source>
        <dbReference type="ARBA" id="ARBA00022837"/>
    </source>
</evidence>
<dbReference type="Gene3D" id="1.10.238.10">
    <property type="entry name" value="EF-hand"/>
    <property type="match status" value="1"/>
</dbReference>
<reference evidence="4" key="1">
    <citation type="journal article" date="2011" name="PLoS Biol.">
        <title>Gene gain and loss during evolution of obligate parasitism in the white rust pathogen of Arabidopsis thaliana.</title>
        <authorList>
            <person name="Kemen E."/>
            <person name="Gardiner A."/>
            <person name="Schultz-Larsen T."/>
            <person name="Kemen A.C."/>
            <person name="Balmuth A.L."/>
            <person name="Robert-Seilaniantz A."/>
            <person name="Bailey K."/>
            <person name="Holub E."/>
            <person name="Studholme D.J."/>
            <person name="Maclean D."/>
            <person name="Jones J.D."/>
        </authorList>
    </citation>
    <scope>NUCLEOTIDE SEQUENCE</scope>
</reference>
<dbReference type="InterPro" id="IPR039865">
    <property type="entry name" value="PPP2R3C"/>
</dbReference>
<dbReference type="InterPro" id="IPR011992">
    <property type="entry name" value="EF-hand-dom_pair"/>
</dbReference>
<dbReference type="PROSITE" id="PS00018">
    <property type="entry name" value="EF_HAND_1"/>
    <property type="match status" value="1"/>
</dbReference>
<reference evidence="4" key="2">
    <citation type="submission" date="2011-02" db="EMBL/GenBank/DDBJ databases">
        <authorList>
            <person name="MacLean D."/>
        </authorList>
    </citation>
    <scope>NUCLEOTIDE SEQUENCE</scope>
</reference>
<comment type="subcellular location">
    <subcellularLocation>
        <location evidence="1">Cytoplasm</location>
    </subcellularLocation>
</comment>
<accession>F0W3N7</accession>
<evidence type="ECO:0000313" key="4">
    <source>
        <dbReference type="EMBL" id="CCA15680.1"/>
    </source>
</evidence>
<dbReference type="GO" id="GO:0005819">
    <property type="term" value="C:spindle"/>
    <property type="evidence" value="ECO:0007669"/>
    <property type="project" value="TreeGrafter"/>
</dbReference>
<dbReference type="InterPro" id="IPR018247">
    <property type="entry name" value="EF_Hand_1_Ca_BS"/>
</dbReference>
<dbReference type="PANTHER" id="PTHR12085:SF3">
    <property type="entry name" value="SERINE_THREONINE-PROTEIN PHOSPHATASE 2A REGULATORY SUBUNIT B'' SUBUNIT GAMMA"/>
    <property type="match status" value="1"/>
</dbReference>
<sequence length="249" mass="29496">MLLLRHVLKIGSQSECSQREVGILIDDLLKCQLLHELFMITELSLCSLYSLQVNSFHPLKIRNIHLQYLQLDKDQNGLLSESELICGYGKCKAFQPDHLYDLTPVFVHQLFEESRTFPPNNEIDYKTYIDFTLYMMDDSSISSLRFLWTVLDVQKQGYLSFETVDLFLRDVVEKIFCENRTKHDEGHKGHNDRLRFIQHLRMQVFDAVNPLRQDRITWQDLRRSKLGPLVARLLVDYRAYRSFTERLSF</sequence>
<protein>
    <submittedName>
        <fullName evidence="4">Uncharacterized protein AlNc14C13G1597</fullName>
    </submittedName>
</protein>
<dbReference type="EMBL" id="FR824058">
    <property type="protein sequence ID" value="CCA15680.1"/>
    <property type="molecule type" value="Genomic_DNA"/>
</dbReference>
<dbReference type="HOGENOM" id="CLU_1117386_0_0_1"/>
<dbReference type="PANTHER" id="PTHR12085">
    <property type="entry name" value="SERINE/THREONINE-PROTEIN PHOSPHATASE 2A REGULATORY SUBUNIT B'' SUBUNIT GAMMA"/>
    <property type="match status" value="1"/>
</dbReference>
<dbReference type="GO" id="GO:0000226">
    <property type="term" value="P:microtubule cytoskeleton organization"/>
    <property type="evidence" value="ECO:0007669"/>
    <property type="project" value="TreeGrafter"/>
</dbReference>
<keyword evidence="3" id="KW-0106">Calcium</keyword>
<dbReference type="AlphaFoldDB" id="F0W3N7"/>
<proteinExistence type="predicted"/>
<dbReference type="GO" id="GO:0030865">
    <property type="term" value="P:cortical cytoskeleton organization"/>
    <property type="evidence" value="ECO:0007669"/>
    <property type="project" value="TreeGrafter"/>
</dbReference>
<evidence type="ECO:0000256" key="2">
    <source>
        <dbReference type="ARBA" id="ARBA00022490"/>
    </source>
</evidence>
<organism evidence="4">
    <name type="scientific">Albugo laibachii Nc14</name>
    <dbReference type="NCBI Taxonomy" id="890382"/>
    <lineage>
        <taxon>Eukaryota</taxon>
        <taxon>Sar</taxon>
        <taxon>Stramenopiles</taxon>
        <taxon>Oomycota</taxon>
        <taxon>Peronosporomycetes</taxon>
        <taxon>Albuginales</taxon>
        <taxon>Albuginaceae</taxon>
        <taxon>Albugo</taxon>
    </lineage>
</organism>